<keyword evidence="3" id="KW-0675">Receptor</keyword>
<dbReference type="SUPFAM" id="SSF53850">
    <property type="entry name" value="Periplasmic binding protein-like II"/>
    <property type="match status" value="1"/>
</dbReference>
<dbReference type="CDD" id="cd13578">
    <property type="entry name" value="PBP2_Bug27"/>
    <property type="match status" value="1"/>
</dbReference>
<dbReference type="PANTHER" id="PTHR42928">
    <property type="entry name" value="TRICARBOXYLATE-BINDING PROTEIN"/>
    <property type="match status" value="1"/>
</dbReference>
<dbReference type="Pfam" id="PF03401">
    <property type="entry name" value="TctC"/>
    <property type="match status" value="1"/>
</dbReference>
<dbReference type="InterPro" id="IPR042100">
    <property type="entry name" value="Bug_dom1"/>
</dbReference>
<dbReference type="RefSeq" id="WP_092962359.1">
    <property type="nucleotide sequence ID" value="NZ_FOSQ01000012.1"/>
</dbReference>
<protein>
    <submittedName>
        <fullName evidence="3">Tripartite-type tricarboxylate transporter, receptor component TctC</fullName>
    </submittedName>
</protein>
<dbReference type="InterPro" id="IPR005064">
    <property type="entry name" value="BUG"/>
</dbReference>
<evidence type="ECO:0000313" key="3">
    <source>
        <dbReference type="EMBL" id="SFK96732.1"/>
    </source>
</evidence>
<feature type="chain" id="PRO_5011561190" evidence="2">
    <location>
        <begin position="25"/>
        <end position="323"/>
    </location>
</feature>
<dbReference type="EMBL" id="FOSQ01000012">
    <property type="protein sequence ID" value="SFK96732.1"/>
    <property type="molecule type" value="Genomic_DNA"/>
</dbReference>
<dbReference type="OrthoDB" id="9780943at2"/>
<dbReference type="AlphaFoldDB" id="A0A1I4DSX9"/>
<reference evidence="3 4" key="1">
    <citation type="submission" date="2016-10" db="EMBL/GenBank/DDBJ databases">
        <authorList>
            <person name="de Groot N.N."/>
        </authorList>
    </citation>
    <scope>NUCLEOTIDE SEQUENCE [LARGE SCALE GENOMIC DNA]</scope>
    <source>
        <strain evidence="3 4">DSM 19981</strain>
    </source>
</reference>
<sequence length="323" mass="33897">MTQAITRRLLLGASIATTAAPALAQGAWPNRPIRFISPWPPGGPADLIGRPIIEKVAAALGQPVVLETRPGAGGTLAVASVARAAPDGYTVLFSQAGPNAITPAFRSVPYDPIRDFIPVTQLVSSGLVFVVRPGIAANTVAELVNVARASNPGLNFGSIGPASTTHLAGEMFMRAAGINLLHVPYTGSTQPITDMLAGRIDMGFWNIGAVMGHIQSGMLRPLAVTTLGRSSRLPNVPALAETYPGLEMNSWYGVHMPAGTPQPIIDRLHTEFVAAVRAPDVSARLIEAGLEIEGTSPAQFAQKIAGDLQRMQELQRATGLRAE</sequence>
<accession>A0A1I4DSX9</accession>
<name>A0A1I4DSX9_9PROT</name>
<dbReference type="Gene3D" id="3.40.190.10">
    <property type="entry name" value="Periplasmic binding protein-like II"/>
    <property type="match status" value="1"/>
</dbReference>
<dbReference type="STRING" id="1123062.SAMN02745775_112110"/>
<keyword evidence="2" id="KW-0732">Signal</keyword>
<evidence type="ECO:0000313" key="4">
    <source>
        <dbReference type="Proteomes" id="UP000199473"/>
    </source>
</evidence>
<evidence type="ECO:0000256" key="2">
    <source>
        <dbReference type="SAM" id="SignalP"/>
    </source>
</evidence>
<gene>
    <name evidence="3" type="ORF">SAMN02745775_112110</name>
</gene>
<dbReference type="PANTHER" id="PTHR42928:SF5">
    <property type="entry name" value="BLR1237 PROTEIN"/>
    <property type="match status" value="1"/>
</dbReference>
<dbReference type="Proteomes" id="UP000199473">
    <property type="component" value="Unassembled WGS sequence"/>
</dbReference>
<dbReference type="Gene3D" id="3.40.190.150">
    <property type="entry name" value="Bordetella uptake gene, domain 1"/>
    <property type="match status" value="1"/>
</dbReference>
<feature type="signal peptide" evidence="2">
    <location>
        <begin position="1"/>
        <end position="24"/>
    </location>
</feature>
<proteinExistence type="inferred from homology"/>
<keyword evidence="4" id="KW-1185">Reference proteome</keyword>
<comment type="similarity">
    <text evidence="1">Belongs to the UPF0065 (bug) family.</text>
</comment>
<evidence type="ECO:0000256" key="1">
    <source>
        <dbReference type="ARBA" id="ARBA00006987"/>
    </source>
</evidence>
<organism evidence="3 4">
    <name type="scientific">Falsiroseomonas stagni DSM 19981</name>
    <dbReference type="NCBI Taxonomy" id="1123062"/>
    <lineage>
        <taxon>Bacteria</taxon>
        <taxon>Pseudomonadati</taxon>
        <taxon>Pseudomonadota</taxon>
        <taxon>Alphaproteobacteria</taxon>
        <taxon>Acetobacterales</taxon>
        <taxon>Roseomonadaceae</taxon>
        <taxon>Falsiroseomonas</taxon>
    </lineage>
</organism>
<dbReference type="PIRSF" id="PIRSF017082">
    <property type="entry name" value="YflP"/>
    <property type="match status" value="1"/>
</dbReference>